<reference evidence="2 3" key="1">
    <citation type="submission" date="2018-12" db="EMBL/GenBank/DDBJ databases">
        <title>Genome sequence from the cellulolytic species, Caldicellulosiruptor changbaiensis.</title>
        <authorList>
            <person name="Blumer-Schuette S.E."/>
            <person name="Mendoza C."/>
        </authorList>
    </citation>
    <scope>NUCLEOTIDE SEQUENCE [LARGE SCALE GENOMIC DNA]</scope>
    <source>
        <strain evidence="2 3">CBS-Z</strain>
    </source>
</reference>
<dbReference type="KEGG" id="ccha:ELD05_05475"/>
<dbReference type="EMBL" id="CP034791">
    <property type="protein sequence ID" value="AZT90138.1"/>
    <property type="molecule type" value="Genomic_DNA"/>
</dbReference>
<name>A0A3T0D545_9FIRM</name>
<evidence type="ECO:0000256" key="1">
    <source>
        <dbReference type="SAM" id="Phobius"/>
    </source>
</evidence>
<evidence type="ECO:0000313" key="2">
    <source>
        <dbReference type="EMBL" id="AZT90138.1"/>
    </source>
</evidence>
<keyword evidence="1" id="KW-0472">Membrane</keyword>
<accession>A0A3T0D545</accession>
<dbReference type="RefSeq" id="WP_039764475.1">
    <property type="nucleotide sequence ID" value="NZ_CP034791.1"/>
</dbReference>
<feature type="transmembrane region" description="Helical" evidence="1">
    <location>
        <begin position="32"/>
        <end position="52"/>
    </location>
</feature>
<sequence length="66" mass="7501">MNGIDLIFKIAVIGIILYLVNQVLVKAEKEELAMMTTLVGVIIVLFLIIDLIKRFFDTVKSVFNLF</sequence>
<dbReference type="NCBIfam" id="TIGR02848">
    <property type="entry name" value="spore_III_AC"/>
    <property type="match status" value="1"/>
</dbReference>
<dbReference type="InterPro" id="IPR025664">
    <property type="entry name" value="Spore_III_AC/AD"/>
</dbReference>
<keyword evidence="1" id="KW-0812">Transmembrane</keyword>
<dbReference type="Proteomes" id="UP000282930">
    <property type="component" value="Chromosome"/>
</dbReference>
<protein>
    <submittedName>
        <fullName evidence="2">Stage III sporulation protein AC</fullName>
    </submittedName>
</protein>
<dbReference type="Pfam" id="PF06686">
    <property type="entry name" value="SpoIIIAC"/>
    <property type="match status" value="1"/>
</dbReference>
<dbReference type="AlphaFoldDB" id="A0A3T0D545"/>
<keyword evidence="1" id="KW-1133">Transmembrane helix</keyword>
<evidence type="ECO:0000313" key="3">
    <source>
        <dbReference type="Proteomes" id="UP000282930"/>
    </source>
</evidence>
<gene>
    <name evidence="2" type="primary">spoIIIAC</name>
    <name evidence="2" type="ORF">ELD05_05475</name>
</gene>
<proteinExistence type="predicted"/>
<dbReference type="InterPro" id="IPR009570">
    <property type="entry name" value="Spore_III_AC"/>
</dbReference>
<feature type="transmembrane region" description="Helical" evidence="1">
    <location>
        <begin position="6"/>
        <end position="25"/>
    </location>
</feature>
<keyword evidence="3" id="KW-1185">Reference proteome</keyword>
<organism evidence="2 3">
    <name type="scientific">Caldicellulosiruptor changbaiensis</name>
    <dbReference type="NCBI Taxonomy" id="1222016"/>
    <lineage>
        <taxon>Bacteria</taxon>
        <taxon>Bacillati</taxon>
        <taxon>Bacillota</taxon>
        <taxon>Bacillota incertae sedis</taxon>
        <taxon>Caldicellulosiruptorales</taxon>
        <taxon>Caldicellulosiruptoraceae</taxon>
        <taxon>Caldicellulosiruptor</taxon>
    </lineage>
</organism>